<evidence type="ECO:0000313" key="2">
    <source>
        <dbReference type="Proteomes" id="UP000195331"/>
    </source>
</evidence>
<keyword evidence="2" id="KW-1185">Reference proteome</keyword>
<dbReference type="Proteomes" id="UP000195331">
    <property type="component" value="Chromosome"/>
</dbReference>
<proteinExistence type="predicted"/>
<evidence type="ECO:0000313" key="1">
    <source>
        <dbReference type="EMBL" id="ART69538.1"/>
    </source>
</evidence>
<organism evidence="1 2">
    <name type="scientific">Mycobacterium dioxanotrophicus</name>
    <dbReference type="NCBI Taxonomy" id="482462"/>
    <lineage>
        <taxon>Bacteria</taxon>
        <taxon>Bacillati</taxon>
        <taxon>Actinomycetota</taxon>
        <taxon>Actinomycetes</taxon>
        <taxon>Mycobacteriales</taxon>
        <taxon>Mycobacteriaceae</taxon>
        <taxon>Mycobacterium</taxon>
    </lineage>
</organism>
<sequence>MSDPADHPLPTYTARVAAISTILAKHLPLDGLVRNNQVANPLAPYPSLTAAWGPGTSAPATLTISVHPVDDVAEEVALLRSTAGDIAYEVPCRDPGTYALVQKDPAAVWVVATGCEVRMSHNGMDPATLVEPALEVATSVGWSDFVDDTR</sequence>
<dbReference type="OrthoDB" id="4629610at2"/>
<gene>
    <name evidence="1" type="ORF">BTO20_13915</name>
</gene>
<dbReference type="AlphaFoldDB" id="A0A1Y0C2Y3"/>
<dbReference type="EMBL" id="CP020809">
    <property type="protein sequence ID" value="ART69538.1"/>
    <property type="molecule type" value="Genomic_DNA"/>
</dbReference>
<protein>
    <submittedName>
        <fullName evidence="1">Uncharacterized protein</fullName>
    </submittedName>
</protein>
<accession>A0A1Y0C2Y3</accession>
<name>A0A1Y0C2Y3_9MYCO</name>
<reference evidence="1 2" key="1">
    <citation type="submission" date="2017-04" db="EMBL/GenBank/DDBJ databases">
        <title>Whole Genome Sequence of 1,4-Dioxane Degrading Bacterium Mycobacterium dioxanotrophicus PH-06.</title>
        <authorList>
            <person name="He Y."/>
        </authorList>
    </citation>
    <scope>NUCLEOTIDE SEQUENCE [LARGE SCALE GENOMIC DNA]</scope>
    <source>
        <strain evidence="1 2">PH-06</strain>
    </source>
</reference>
<dbReference type="RefSeq" id="WP_087076741.1">
    <property type="nucleotide sequence ID" value="NZ_CP020809.1"/>
</dbReference>
<dbReference type="KEGG" id="mdx:BTO20_13915"/>